<comment type="caution">
    <text evidence="1">The sequence shown here is derived from an EMBL/GenBank/DDBJ whole genome shotgun (WGS) entry which is preliminary data.</text>
</comment>
<gene>
    <name evidence="1" type="ORF">Ahy_A09g041867</name>
</gene>
<evidence type="ECO:0000313" key="2">
    <source>
        <dbReference type="Proteomes" id="UP000289738"/>
    </source>
</evidence>
<organism evidence="1 2">
    <name type="scientific">Arachis hypogaea</name>
    <name type="common">Peanut</name>
    <dbReference type="NCBI Taxonomy" id="3818"/>
    <lineage>
        <taxon>Eukaryota</taxon>
        <taxon>Viridiplantae</taxon>
        <taxon>Streptophyta</taxon>
        <taxon>Embryophyta</taxon>
        <taxon>Tracheophyta</taxon>
        <taxon>Spermatophyta</taxon>
        <taxon>Magnoliopsida</taxon>
        <taxon>eudicotyledons</taxon>
        <taxon>Gunneridae</taxon>
        <taxon>Pentapetalae</taxon>
        <taxon>rosids</taxon>
        <taxon>fabids</taxon>
        <taxon>Fabales</taxon>
        <taxon>Fabaceae</taxon>
        <taxon>Papilionoideae</taxon>
        <taxon>50 kb inversion clade</taxon>
        <taxon>dalbergioids sensu lato</taxon>
        <taxon>Dalbergieae</taxon>
        <taxon>Pterocarpus clade</taxon>
        <taxon>Arachis</taxon>
    </lineage>
</organism>
<dbReference type="Proteomes" id="UP000289738">
    <property type="component" value="Chromosome A09"/>
</dbReference>
<protein>
    <submittedName>
        <fullName evidence="1">Uncharacterized protein</fullName>
    </submittedName>
</protein>
<sequence>MEHRQVTTMFKFPKSPALVARSRNMVRGSFVNRANTWLQQNEGKKSVNSEAWNEVLRVIEHFKPGALDSRVCILSYGPLHYMLI</sequence>
<dbReference type="EMBL" id="SDMP01000009">
    <property type="protein sequence ID" value="RYR36919.1"/>
    <property type="molecule type" value="Genomic_DNA"/>
</dbReference>
<name>A0A445BE43_ARAHY</name>
<dbReference type="AlphaFoldDB" id="A0A445BE43"/>
<evidence type="ECO:0000313" key="1">
    <source>
        <dbReference type="EMBL" id="RYR36919.1"/>
    </source>
</evidence>
<reference evidence="1 2" key="1">
    <citation type="submission" date="2019-01" db="EMBL/GenBank/DDBJ databases">
        <title>Sequencing of cultivated peanut Arachis hypogaea provides insights into genome evolution and oil improvement.</title>
        <authorList>
            <person name="Chen X."/>
        </authorList>
    </citation>
    <scope>NUCLEOTIDE SEQUENCE [LARGE SCALE GENOMIC DNA]</scope>
    <source>
        <strain evidence="2">cv. Fuhuasheng</strain>
        <tissue evidence="1">Leaves</tissue>
    </source>
</reference>
<accession>A0A445BE43</accession>
<keyword evidence="2" id="KW-1185">Reference proteome</keyword>
<proteinExistence type="predicted"/>